<dbReference type="AlphaFoldDB" id="A0A2K3E2A1"/>
<dbReference type="Proteomes" id="UP000006906">
    <property type="component" value="Chromosome 2"/>
</dbReference>
<feature type="compositionally biased region" description="Basic residues" evidence="1">
    <location>
        <begin position="601"/>
        <end position="621"/>
    </location>
</feature>
<dbReference type="GO" id="GO:0005681">
    <property type="term" value="C:spliceosomal complex"/>
    <property type="evidence" value="ECO:0000318"/>
    <property type="project" value="GO_Central"/>
</dbReference>
<dbReference type="ExpressionAtlas" id="A0A2K3E2A1">
    <property type="expression patterns" value="baseline"/>
</dbReference>
<feature type="compositionally biased region" description="Basic residues" evidence="1">
    <location>
        <begin position="562"/>
        <end position="593"/>
    </location>
</feature>
<accession>A0A2K3E2A1</accession>
<organism evidence="2 3">
    <name type="scientific">Chlamydomonas reinhardtii</name>
    <name type="common">Chlamydomonas smithii</name>
    <dbReference type="NCBI Taxonomy" id="3055"/>
    <lineage>
        <taxon>Eukaryota</taxon>
        <taxon>Viridiplantae</taxon>
        <taxon>Chlorophyta</taxon>
        <taxon>core chlorophytes</taxon>
        <taxon>Chlorophyceae</taxon>
        <taxon>CS clade</taxon>
        <taxon>Chlamydomonadales</taxon>
        <taxon>Chlamydomonadaceae</taxon>
        <taxon>Chlamydomonas</taxon>
    </lineage>
</organism>
<protein>
    <submittedName>
        <fullName evidence="2">Uncharacterized protein</fullName>
    </submittedName>
</protein>
<dbReference type="RefSeq" id="XP_042927344.1">
    <property type="nucleotide sequence ID" value="XM_043059710.1"/>
</dbReference>
<feature type="compositionally biased region" description="Polar residues" evidence="1">
    <location>
        <begin position="499"/>
        <end position="508"/>
    </location>
</feature>
<dbReference type="GeneID" id="5725363"/>
<dbReference type="PaxDb" id="3055-EDO95741"/>
<dbReference type="OrthoDB" id="560721at2759"/>
<feature type="compositionally biased region" description="Low complexity" evidence="1">
    <location>
        <begin position="334"/>
        <end position="346"/>
    </location>
</feature>
<sequence>MLRKGPFCKSLLDLPLLPSRHVLGIALLQRSDVFALSSAADELKQLGLEASSLAGAFVIVSEAGGLRQRKLGPCAHGDASTIVVDYDGKSNVALAVDSVLDRDLTEQQWRQVEADYCSRLLAGHAEPVTLRQVAGAFARLNRLHRCWLLLHNAAAQAPAPATPAGGGPVSAWQGGAMPPAAGASVPTPTQMPHVLDEARREQLLQALERPAFNDCKLLDWLGRVVPWDEGLAMELASSSLQQPLGPQLPDAAAAGPQAQQEEQLQKHPLIDQDGMKQQQERQRAVSAEESGDPSLARRLAPRAAAEAGTAAVAVEALPGEGQRDLAAGQKVEAQEAQGQTATGQRAQGRKAGSDAQAPQHLAKAVVCPVSPPAGPVPQSGAPHAPCQVPPGAAAAPLLPPTGATGALPASRACAAAASSAAVLGTTGGAPAAPGMGPQQEAAGGRRRPRLRPSIHFMPAAKGSGDQQQQAAGCEQLETGPPAAAGPLPRAAGPLGTAAISSRQPQQPVNAAAGVPLSHVSEQKQIGRGLASDARQEEGNRSRQRRSRSPVCIRDRDSSRPSSRSRSRPRSRPRSRSVTRSPLRARRPRSRLRSRSPSQARSRSRSCSHTRSRSRSPSRSRWRARECADTHTRSPDRRQDSCDVRAEEVAWARQLHEWLLCEPDRTAAVPRILRMNMGVPVRVLATTRLKPIVFWEGYPGLWEFLPGTRETPPALRARPPVGGAAPLVAVAAVERQPLRTPAQMEVAYIRRLYTFLLTRTGGAETGDFLRLSINVPNAVLCGRRVTAFLESYQDAGVLELSSSGGDRDSVVVRAVAGPRAEAALQEACERLLKQDRRKEG</sequence>
<feature type="region of interest" description="Disordered" evidence="1">
    <location>
        <begin position="428"/>
        <end position="447"/>
    </location>
</feature>
<feature type="compositionally biased region" description="Low complexity" evidence="1">
    <location>
        <begin position="428"/>
        <end position="442"/>
    </location>
</feature>
<feature type="region of interest" description="Disordered" evidence="1">
    <location>
        <begin position="456"/>
        <end position="641"/>
    </location>
</feature>
<dbReference type="GO" id="GO:0003723">
    <property type="term" value="F:RNA binding"/>
    <property type="evidence" value="ECO:0000318"/>
    <property type="project" value="GO_Central"/>
</dbReference>
<dbReference type="GO" id="GO:0048024">
    <property type="term" value="P:regulation of mRNA splicing, via spliceosome"/>
    <property type="evidence" value="ECO:0000318"/>
    <property type="project" value="GO_Central"/>
</dbReference>
<feature type="region of interest" description="Disordered" evidence="1">
    <location>
        <begin position="242"/>
        <end position="295"/>
    </location>
</feature>
<feature type="compositionally biased region" description="Low complexity" evidence="1">
    <location>
        <begin position="478"/>
        <end position="498"/>
    </location>
</feature>
<evidence type="ECO:0000256" key="1">
    <source>
        <dbReference type="SAM" id="MobiDB-lite"/>
    </source>
</evidence>
<name>A0A2K3E2A1_CHLRE</name>
<dbReference type="Gramene" id="PNW86903">
    <property type="protein sequence ID" value="PNW86903"/>
    <property type="gene ID" value="CHLRE_02g100600v5"/>
</dbReference>
<gene>
    <name evidence="2" type="ORF">CHLRE_02g100600v5</name>
</gene>
<reference evidence="2 3" key="1">
    <citation type="journal article" date="2007" name="Science">
        <title>The Chlamydomonas genome reveals the evolution of key animal and plant functions.</title>
        <authorList>
            <person name="Merchant S.S."/>
            <person name="Prochnik S.E."/>
            <person name="Vallon O."/>
            <person name="Harris E.H."/>
            <person name="Karpowicz S.J."/>
            <person name="Witman G.B."/>
            <person name="Terry A."/>
            <person name="Salamov A."/>
            <person name="Fritz-Laylin L.K."/>
            <person name="Marechal-Drouard L."/>
            <person name="Marshall W.F."/>
            <person name="Qu L.H."/>
            <person name="Nelson D.R."/>
            <person name="Sanderfoot A.A."/>
            <person name="Spalding M.H."/>
            <person name="Kapitonov V.V."/>
            <person name="Ren Q."/>
            <person name="Ferris P."/>
            <person name="Lindquist E."/>
            <person name="Shapiro H."/>
            <person name="Lucas S.M."/>
            <person name="Grimwood J."/>
            <person name="Schmutz J."/>
            <person name="Cardol P."/>
            <person name="Cerutti H."/>
            <person name="Chanfreau G."/>
            <person name="Chen C.L."/>
            <person name="Cognat V."/>
            <person name="Croft M.T."/>
            <person name="Dent R."/>
            <person name="Dutcher S."/>
            <person name="Fernandez E."/>
            <person name="Fukuzawa H."/>
            <person name="Gonzalez-Ballester D."/>
            <person name="Gonzalez-Halphen D."/>
            <person name="Hallmann A."/>
            <person name="Hanikenne M."/>
            <person name="Hippler M."/>
            <person name="Inwood W."/>
            <person name="Jabbari K."/>
            <person name="Kalanon M."/>
            <person name="Kuras R."/>
            <person name="Lefebvre P.A."/>
            <person name="Lemaire S.D."/>
            <person name="Lobanov A.V."/>
            <person name="Lohr M."/>
            <person name="Manuell A."/>
            <person name="Meier I."/>
            <person name="Mets L."/>
            <person name="Mittag M."/>
            <person name="Mittelmeier T."/>
            <person name="Moroney J.V."/>
            <person name="Moseley J."/>
            <person name="Napoli C."/>
            <person name="Nedelcu A.M."/>
            <person name="Niyogi K."/>
            <person name="Novoselov S.V."/>
            <person name="Paulsen I.T."/>
            <person name="Pazour G."/>
            <person name="Purton S."/>
            <person name="Ral J.P."/>
            <person name="Riano-Pachon D.M."/>
            <person name="Riekhof W."/>
            <person name="Rymarquis L."/>
            <person name="Schroda M."/>
            <person name="Stern D."/>
            <person name="Umen J."/>
            <person name="Willows R."/>
            <person name="Wilson N."/>
            <person name="Zimmer S.L."/>
            <person name="Allmer J."/>
            <person name="Balk J."/>
            <person name="Bisova K."/>
            <person name="Chen C.J."/>
            <person name="Elias M."/>
            <person name="Gendler K."/>
            <person name="Hauser C."/>
            <person name="Lamb M.R."/>
            <person name="Ledford H."/>
            <person name="Long J.C."/>
            <person name="Minagawa J."/>
            <person name="Page M.D."/>
            <person name="Pan J."/>
            <person name="Pootakham W."/>
            <person name="Roje S."/>
            <person name="Rose A."/>
            <person name="Stahlberg E."/>
            <person name="Terauchi A.M."/>
            <person name="Yang P."/>
            <person name="Ball S."/>
            <person name="Bowler C."/>
            <person name="Dieckmann C.L."/>
            <person name="Gladyshev V.N."/>
            <person name="Green P."/>
            <person name="Jorgensen R."/>
            <person name="Mayfield S."/>
            <person name="Mueller-Roeber B."/>
            <person name="Rajamani S."/>
            <person name="Sayre R.T."/>
            <person name="Brokstein P."/>
            <person name="Dubchak I."/>
            <person name="Goodstein D."/>
            <person name="Hornick L."/>
            <person name="Huang Y.W."/>
            <person name="Jhaveri J."/>
            <person name="Luo Y."/>
            <person name="Martinez D."/>
            <person name="Ngau W.C."/>
            <person name="Otillar B."/>
            <person name="Poliakov A."/>
            <person name="Porter A."/>
            <person name="Szajkowski L."/>
            <person name="Werner G."/>
            <person name="Zhou K."/>
            <person name="Grigoriev I.V."/>
            <person name="Rokhsar D.S."/>
            <person name="Grossman A.R."/>
        </authorList>
    </citation>
    <scope>NUCLEOTIDE SEQUENCE [LARGE SCALE GENOMIC DNA]</scope>
    <source>
        <strain evidence="3">CC-503</strain>
    </source>
</reference>
<dbReference type="EMBL" id="CM008963">
    <property type="protein sequence ID" value="PNW86903.1"/>
    <property type="molecule type" value="Genomic_DNA"/>
</dbReference>
<feature type="region of interest" description="Disordered" evidence="1">
    <location>
        <begin position="325"/>
        <end position="359"/>
    </location>
</feature>
<feature type="compositionally biased region" description="Basic and acidic residues" evidence="1">
    <location>
        <begin position="622"/>
        <end position="641"/>
    </location>
</feature>
<evidence type="ECO:0000313" key="2">
    <source>
        <dbReference type="EMBL" id="PNW86903.1"/>
    </source>
</evidence>
<keyword evidence="3" id="KW-1185">Reference proteome</keyword>
<dbReference type="InParanoid" id="A0A2K3E2A1"/>
<proteinExistence type="predicted"/>
<evidence type="ECO:0000313" key="3">
    <source>
        <dbReference type="Proteomes" id="UP000006906"/>
    </source>
</evidence>
<dbReference type="KEGG" id="cre:CHLRE_02g100600v5"/>
<feature type="region of interest" description="Disordered" evidence="1">
    <location>
        <begin position="158"/>
        <end position="190"/>
    </location>
</feature>
<feature type="compositionally biased region" description="Low complexity" evidence="1">
    <location>
        <begin position="242"/>
        <end position="262"/>
    </location>
</feature>
<feature type="compositionally biased region" description="Basic and acidic residues" evidence="1">
    <location>
        <begin position="263"/>
        <end position="283"/>
    </location>
</feature>